<feature type="compositionally biased region" description="Polar residues" evidence="3">
    <location>
        <begin position="446"/>
        <end position="473"/>
    </location>
</feature>
<dbReference type="FunFam" id="3.10.310.20:FF:000002">
    <property type="entry name" value="Prune homolog 2 with BCH domain"/>
    <property type="match status" value="1"/>
</dbReference>
<feature type="compositionally biased region" description="Basic and acidic residues" evidence="3">
    <location>
        <begin position="2383"/>
        <end position="2410"/>
    </location>
</feature>
<evidence type="ECO:0000313" key="6">
    <source>
        <dbReference type="EMBL" id="KAB0366821.1"/>
    </source>
</evidence>
<dbReference type="GO" id="GO:0006915">
    <property type="term" value="P:apoptotic process"/>
    <property type="evidence" value="ECO:0007669"/>
    <property type="project" value="TreeGrafter"/>
</dbReference>
<feature type="compositionally biased region" description="Low complexity" evidence="3">
    <location>
        <begin position="1544"/>
        <end position="1554"/>
    </location>
</feature>
<feature type="region of interest" description="Disordered" evidence="3">
    <location>
        <begin position="441"/>
        <end position="499"/>
    </location>
</feature>
<feature type="compositionally biased region" description="Basic and acidic residues" evidence="3">
    <location>
        <begin position="1287"/>
        <end position="1298"/>
    </location>
</feature>
<evidence type="ECO:0000256" key="1">
    <source>
        <dbReference type="ARBA" id="ARBA00004496"/>
    </source>
</evidence>
<feature type="domain" description="CRAL-TRIO" evidence="5">
    <location>
        <begin position="2657"/>
        <end position="2773"/>
    </location>
</feature>
<feature type="compositionally biased region" description="Basic and acidic residues" evidence="3">
    <location>
        <begin position="1263"/>
        <end position="1272"/>
    </location>
</feature>
<feature type="compositionally biased region" description="Polar residues" evidence="3">
    <location>
        <begin position="1372"/>
        <end position="1397"/>
    </location>
</feature>
<comment type="subcellular location">
    <subcellularLocation>
        <location evidence="1">Cytoplasm</location>
    </subcellularLocation>
</comment>
<feature type="region of interest" description="Disordered" evidence="3">
    <location>
        <begin position="541"/>
        <end position="602"/>
    </location>
</feature>
<feature type="compositionally biased region" description="Basic and acidic residues" evidence="3">
    <location>
        <begin position="2473"/>
        <end position="2489"/>
    </location>
</feature>
<feature type="compositionally biased region" description="Basic and acidic residues" evidence="3">
    <location>
        <begin position="739"/>
        <end position="750"/>
    </location>
</feature>
<feature type="region of interest" description="Disordered" evidence="3">
    <location>
        <begin position="647"/>
        <end position="666"/>
    </location>
</feature>
<dbReference type="Pfam" id="PF13716">
    <property type="entry name" value="CRAL_TRIO_2"/>
    <property type="match status" value="1"/>
</dbReference>
<dbReference type="PANTHER" id="PTHR12112:SF11">
    <property type="entry name" value="PROTEIN PRUNE HOMOLOG 2"/>
    <property type="match status" value="1"/>
</dbReference>
<feature type="compositionally biased region" description="Polar residues" evidence="3">
    <location>
        <begin position="947"/>
        <end position="957"/>
    </location>
</feature>
<dbReference type="SUPFAM" id="SSF52087">
    <property type="entry name" value="CRAL/TRIO domain"/>
    <property type="match status" value="1"/>
</dbReference>
<dbReference type="InterPro" id="IPR001251">
    <property type="entry name" value="CRAL-TRIO_dom"/>
</dbReference>
<feature type="region of interest" description="Disordered" evidence="3">
    <location>
        <begin position="1496"/>
        <end position="1575"/>
    </location>
</feature>
<feature type="compositionally biased region" description="Basic and acidic residues" evidence="3">
    <location>
        <begin position="2445"/>
        <end position="2454"/>
    </location>
</feature>
<feature type="region of interest" description="Disordered" evidence="3">
    <location>
        <begin position="2557"/>
        <end position="2580"/>
    </location>
</feature>
<evidence type="ECO:0000256" key="2">
    <source>
        <dbReference type="ARBA" id="ARBA00022490"/>
    </source>
</evidence>
<feature type="region of interest" description="Disordered" evidence="3">
    <location>
        <begin position="2445"/>
        <end position="2536"/>
    </location>
</feature>
<protein>
    <recommendedName>
        <fullName evidence="5">CRAL-TRIO domain-containing protein</fullName>
    </recommendedName>
</protein>
<feature type="compositionally biased region" description="Polar residues" evidence="3">
    <location>
        <begin position="1253"/>
        <end position="1262"/>
    </location>
</feature>
<feature type="region of interest" description="Disordered" evidence="3">
    <location>
        <begin position="687"/>
        <end position="788"/>
    </location>
</feature>
<feature type="compositionally biased region" description="Polar residues" evidence="3">
    <location>
        <begin position="486"/>
        <end position="498"/>
    </location>
</feature>
<feature type="compositionally biased region" description="Polar residues" evidence="3">
    <location>
        <begin position="2038"/>
        <end position="2051"/>
    </location>
</feature>
<feature type="region of interest" description="Disordered" evidence="3">
    <location>
        <begin position="2004"/>
        <end position="2082"/>
    </location>
</feature>
<feature type="compositionally biased region" description="Low complexity" evidence="3">
    <location>
        <begin position="887"/>
        <end position="902"/>
    </location>
</feature>
<feature type="compositionally biased region" description="Basic and acidic residues" evidence="3">
    <location>
        <begin position="352"/>
        <end position="364"/>
    </location>
</feature>
<dbReference type="FunFam" id="3.40.525.10:FF:000001">
    <property type="entry name" value="BCL2/adenovirus E1B protein-interacting protein 2"/>
    <property type="match status" value="1"/>
</dbReference>
<evidence type="ECO:0000259" key="5">
    <source>
        <dbReference type="PROSITE" id="PS50191"/>
    </source>
</evidence>
<evidence type="ECO:0000256" key="4">
    <source>
        <dbReference type="SAM" id="Phobius"/>
    </source>
</evidence>
<feature type="compositionally biased region" description="Polar residues" evidence="3">
    <location>
        <begin position="1112"/>
        <end position="1131"/>
    </location>
</feature>
<feature type="compositionally biased region" description="Polar residues" evidence="3">
    <location>
        <begin position="687"/>
        <end position="700"/>
    </location>
</feature>
<dbReference type="Gene3D" id="3.10.310.20">
    <property type="entry name" value="DHHA2 domain"/>
    <property type="match status" value="1"/>
</dbReference>
<feature type="compositionally biased region" description="Acidic residues" evidence="3">
    <location>
        <begin position="1555"/>
        <end position="1564"/>
    </location>
</feature>
<feature type="compositionally biased region" description="Low complexity" evidence="3">
    <location>
        <begin position="1496"/>
        <end position="1507"/>
    </location>
</feature>
<feature type="region of interest" description="Disordered" evidence="3">
    <location>
        <begin position="824"/>
        <end position="957"/>
    </location>
</feature>
<feature type="region of interest" description="Disordered" evidence="3">
    <location>
        <begin position="2356"/>
        <end position="2410"/>
    </location>
</feature>
<feature type="region of interest" description="Disordered" evidence="3">
    <location>
        <begin position="1593"/>
        <end position="1681"/>
    </location>
</feature>
<dbReference type="EMBL" id="VCEA01000001">
    <property type="protein sequence ID" value="KAB0366821.1"/>
    <property type="molecule type" value="Genomic_DNA"/>
</dbReference>
<comment type="caution">
    <text evidence="6">The sequence shown here is derived from an EMBL/GenBank/DDBJ whole genome shotgun (WGS) entry which is preliminary data.</text>
</comment>
<organism evidence="6 7">
    <name type="scientific">Muntiacus muntjak</name>
    <name type="common">Barking deer</name>
    <name type="synonym">Indian muntjac</name>
    <dbReference type="NCBI Taxonomy" id="9888"/>
    <lineage>
        <taxon>Eukaryota</taxon>
        <taxon>Metazoa</taxon>
        <taxon>Chordata</taxon>
        <taxon>Craniata</taxon>
        <taxon>Vertebrata</taxon>
        <taxon>Euteleostomi</taxon>
        <taxon>Mammalia</taxon>
        <taxon>Eutheria</taxon>
        <taxon>Laurasiatheria</taxon>
        <taxon>Artiodactyla</taxon>
        <taxon>Ruminantia</taxon>
        <taxon>Pecora</taxon>
        <taxon>Cervidae</taxon>
        <taxon>Muntiacinae</taxon>
        <taxon>Muntiacus</taxon>
    </lineage>
</organism>
<dbReference type="PANTHER" id="PTHR12112">
    <property type="entry name" value="BNIP - RELATED"/>
    <property type="match status" value="1"/>
</dbReference>
<keyword evidence="4" id="KW-0812">Transmembrane</keyword>
<name>A0A5N3WYY6_MUNMU</name>
<dbReference type="InterPro" id="IPR038222">
    <property type="entry name" value="DHHA2_dom_sf"/>
</dbReference>
<proteinExistence type="predicted"/>
<feature type="compositionally biased region" description="Basic and acidic residues" evidence="3">
    <location>
        <begin position="1329"/>
        <end position="1346"/>
    </location>
</feature>
<feature type="compositionally biased region" description="Basic and acidic residues" evidence="3">
    <location>
        <begin position="558"/>
        <end position="572"/>
    </location>
</feature>
<feature type="compositionally biased region" description="Polar residues" evidence="3">
    <location>
        <begin position="377"/>
        <end position="389"/>
    </location>
</feature>
<dbReference type="InterPro" id="IPR036865">
    <property type="entry name" value="CRAL-TRIO_dom_sf"/>
</dbReference>
<feature type="region of interest" description="Disordered" evidence="3">
    <location>
        <begin position="1145"/>
        <end position="1165"/>
    </location>
</feature>
<feature type="compositionally biased region" description="Polar residues" evidence="3">
    <location>
        <begin position="398"/>
        <end position="408"/>
    </location>
</feature>
<feature type="compositionally biased region" description="Polar residues" evidence="3">
    <location>
        <begin position="2459"/>
        <end position="2472"/>
    </location>
</feature>
<feature type="transmembrane region" description="Helical" evidence="4">
    <location>
        <begin position="35"/>
        <end position="58"/>
    </location>
</feature>
<feature type="compositionally biased region" description="Low complexity" evidence="3">
    <location>
        <begin position="1411"/>
        <end position="1424"/>
    </location>
</feature>
<feature type="non-terminal residue" evidence="6">
    <location>
        <position position="1"/>
    </location>
</feature>
<accession>A0A5N3WYY6</accession>
<feature type="compositionally biased region" description="Basic and acidic residues" evidence="3">
    <location>
        <begin position="1196"/>
        <end position="1213"/>
    </location>
</feature>
<dbReference type="GO" id="GO:0005737">
    <property type="term" value="C:cytoplasm"/>
    <property type="evidence" value="ECO:0007669"/>
    <property type="project" value="UniProtKB-SubCell"/>
</dbReference>
<keyword evidence="4" id="KW-1133">Transmembrane helix</keyword>
<dbReference type="CDD" id="cd00170">
    <property type="entry name" value="SEC14"/>
    <property type="match status" value="1"/>
</dbReference>
<keyword evidence="2" id="KW-0963">Cytoplasm</keyword>
<sequence>DIKPFSSLFFFFFFLKKKIIFLCQSLQSSEMRHTWLLSIIVFLWDLIFLTVCILPKAIVCEHHTLHYRVNTTDPLCSSAIYPEIFVSSLVHFLSTCIIGYFKWLVNSLSYKYQIHKFIQQTFLEQLNCTFHSNITSDLKAFTDKFGFDVLILLASYLSEEQQPRQQIAVYSENLELCSQICCELEECRNPCLELEPFECGCDEILVYQQENPSVTCDQVVLLVKEVINRRCPEMASNSRTSSTEAVAGSAPLSQGSSGIMELYGSDAEPQPSSVNFMENPPDLGDSNQAPVDVNADLVSPDSGLATIRSSRSSKESSVFLSDDSPVGEGAGPHHSLLPGFDSYSPIPEGAVAEEHARSGEHGESFDLFNFDPAPRVSGQSQPSSHSADYSPTDDFFPNSDSSEGQLTMGSKELDRSGMDMPNYSSSSLLGAGKERLVEFDEEFVQRQESPGDNSERNLSLTGFMQDESPSPESLKTVGKRIPPTPMNSFVESSPSTEEPTLLYSEDVTPKTVNAGHPGPPLTRVRCSSWWDGLEIDSKNITDAWSSSKQESVFQSPESWKDHKPSPADRRASDSIFQSKNLDFPKSSPWESEFGQPMLGNKKIQDSNEKNFQFQDMPPEKSHLLNASSPHGTKHLIEDFAALWRSDRSPTAMPEPWGNPTDDEEPAAAASFPAWSAFGEEGDANALKNTWNLHPTSSETPSVRDPSEWAMAKSGISFPSEDLMDSSPSETNNEAVPEIWSKKNHDPRDDILISGNPASDLDHPWNSSKPAKDHQNSVVDPTIRGKMYKNEDSWNLFEESNKEGGSDIPAPWEDSFLSYKCSDYSASNVGEDSVPSPLDTNYSTSDSYTSPTLAREEKEARDKPLTKEEGFESQDADCPAGGPGVPAQSPQQPPRSRISSGPGTLEMWASSQADGGSEVNATHSPDKDLLQVEPTDDQNVSLEDDMGESSQSSYDDPSMMQLYNETNRQLTLLHSSADARQAAPDSLDTWNRVILEDTQSTATISDMDNDLDWDDCSAGVAITSEGQAQGYMVEGSEPQTRFSVRQVEPWGLEYQEANQADWELPASSEHGLDAAPDEYHVLNEKSGQLIANSIWDSVMRDNAMSSLMLPSPSYATDTEQSKSPPETTSSLEKIQDSHIADMLEASAASESETINPDKQDTCGGTLPSDTAYLVTRLENPEHFACSDPQKGPSYGQKESEKEFHGAADREHPSDELMDGASEASGKGQGSQKCPSPAASDHQEISNEPGKIRNFSVTSSPQTKEPQEVLEQEKGSYTPDPCDVQTEVSTDHLLARETYAEHLISPRRNSSETTEIPGSPNSTKSVSLPKVDVEKPEECDILEPEKINQETPDECPQGLDSWNGPKDSDVLVSGASSEITLNLEVTNTENSPPRANLSGNDDRDSISSEYTLSSASSPDINDSSAALPSWDQRPNTGHQKENQNDRNTQNHQESELMTADGHVEVVAEMRGLEKNRMDRFERSLDHKVPKFLEFWGDSIDGDSFSSLSSPETGRYSEYSDAYQERNLVISHQEKNESDLPETVQPEDTSFISTSSGSDDDGEGYEESVEKEIHSDTCQVAPSELRAWDSLNKSNTSLATADPESEQCSVYRGSPEQAENENKSDPSCDDQQSSPDHWNFSPVRETELQGTAEDKETRSPPETGRTGDVIWQISPKAEPNNENYSKLEMADFSAESTEWWKASRQEGRPIESAFEGELSNSSAVLEMNSSVCENMGPWGVPIQGDTESLALHGTNPFNDNHQSPFLDHNGENAHEQLWNIQPRQPDPEADQLSQLVILDQIKETDSREQTFMSSAGDELSSEVPAQEQCQNSVLSAWDQPDSSCTYADENGCIVSGVATTECQETNWWEGEKSHPSEMTDSNITSEDFPAVSSSRLMNKSGSEWNDSSPTEGPQGTFVPDILHGNFREGGHLASASPDLWMGVKQPFSVKTDGENPDILTHCDHDSNSQASNSPDVCHDYEVKPDAKQYIDAGLGPEREASELYLAEPEVDEEPRQEPGQECVPYTSEVSSENVIPLPPASEQTDTNDSSQPSSYECFPEPSEINGENDTGLKASEQGANPDMAPILEPVDRTISMIENMETGICVTYQEPTVDNSRSSISEDFLPQRQTDAGDLLDHEKPFVTENPAVVPDALLASDTCLDVSEAALDHSFSDASGLNTSTGTIDDMSKLTLSEGIPETPFDGETGKQDICSSEASWGDFEYDVMGQNIDEDLMKEPEHFVYGGDPPLEEDALKHKLAPYTPPFDLSYLTEPTPSIETTEEAGTPEDESLGSEAAEMLLSALPDERNPENHAETTDRQLGGQPVVLHIHEDSESIPLAVGIDANPELSPSHIDWEVETDHSESPAGGDIGPPSGASEGILELEEEKIIPTEEPEQVKSEHGEEQYTEKKEDRHALHMDYILVNHEENSLPEPEACEAREITSELEELHVDSEEKGLPETLLASSPDTCQPASLNERNHLSTERMSSKDGKRSSFKSPGQDQSWMVLGRSEVSDPSSETMDSGPGWSGEAVEPASDHSLGQSPRIQILEEMKPLESLALGEASDLGSQSRRSKSRGRAGPDAVMLQPVTHDNEWEMLSPQNIIPETEVEEETEFLEPGTRKPRPNGCDSGYYGDGLNAIIVFAACFLPDSSRADYHYVMENLFLYVISTLELMVAEDYMIVYLNGATPRRKMPGLGWMKRCYQMIDRRLRKNLKSFIIVHPSWFIRTILAVTRPFISSKFSSKIKYVSSLSELSGLIPMDCIHIPESIINLDFYIALYKVIYLLDPRKREKSYPFL</sequence>
<feature type="region of interest" description="Disordered" evidence="3">
    <location>
        <begin position="2262"/>
        <end position="2288"/>
    </location>
</feature>
<feature type="compositionally biased region" description="Polar residues" evidence="3">
    <location>
        <begin position="1305"/>
        <end position="1324"/>
    </location>
</feature>
<dbReference type="Gene3D" id="3.40.525.10">
    <property type="entry name" value="CRAL-TRIO lipid binding domain"/>
    <property type="match status" value="1"/>
</dbReference>
<keyword evidence="7" id="KW-1185">Reference proteome</keyword>
<feature type="region of interest" description="Disordered" evidence="3">
    <location>
        <begin position="233"/>
        <end position="429"/>
    </location>
</feature>
<evidence type="ECO:0000256" key="3">
    <source>
        <dbReference type="SAM" id="MobiDB-lite"/>
    </source>
</evidence>
<feature type="compositionally biased region" description="Polar residues" evidence="3">
    <location>
        <begin position="235"/>
        <end position="244"/>
    </location>
</feature>
<dbReference type="SMART" id="SM00516">
    <property type="entry name" value="SEC14"/>
    <property type="match status" value="1"/>
</dbReference>
<dbReference type="Proteomes" id="UP000326458">
    <property type="component" value="Unassembled WGS sequence"/>
</dbReference>
<reference evidence="6 7" key="1">
    <citation type="submission" date="2019-06" db="EMBL/GenBank/DDBJ databases">
        <title>Discovery of a novel chromosome fission-fusion reversal in muntjac.</title>
        <authorList>
            <person name="Mudd A.B."/>
            <person name="Bredeson J.V."/>
            <person name="Baum R."/>
            <person name="Hockemeyer D."/>
            <person name="Rokhsar D.S."/>
        </authorList>
    </citation>
    <scope>NUCLEOTIDE SEQUENCE [LARGE SCALE GENOMIC DNA]</scope>
    <source>
        <strain evidence="6">UTSW_UCB_Mm</strain>
        <tissue evidence="6">Fibroblast cell line</tissue>
    </source>
</reference>
<feature type="compositionally biased region" description="Polar residues" evidence="3">
    <location>
        <begin position="908"/>
        <end position="922"/>
    </location>
</feature>
<feature type="region of interest" description="Disordered" evidence="3">
    <location>
        <begin position="1108"/>
        <end position="1131"/>
    </location>
</feature>
<dbReference type="PROSITE" id="PS50191">
    <property type="entry name" value="CRAL_TRIO"/>
    <property type="match status" value="1"/>
</dbReference>
<evidence type="ECO:0000313" key="7">
    <source>
        <dbReference type="Proteomes" id="UP000326458"/>
    </source>
</evidence>
<feature type="compositionally biased region" description="Basic and acidic residues" evidence="3">
    <location>
        <begin position="853"/>
        <end position="869"/>
    </location>
</feature>
<keyword evidence="4" id="KW-0472">Membrane</keyword>
<feature type="compositionally biased region" description="Acidic residues" evidence="3">
    <location>
        <begin position="2276"/>
        <end position="2288"/>
    </location>
</feature>
<feature type="compositionally biased region" description="Polar residues" evidence="3">
    <location>
        <begin position="541"/>
        <end position="557"/>
    </location>
</feature>
<feature type="compositionally biased region" description="Basic and acidic residues" evidence="3">
    <location>
        <begin position="1641"/>
        <end position="1656"/>
    </location>
</feature>
<gene>
    <name evidence="6" type="ORF">FD754_010977</name>
</gene>
<feature type="region of interest" description="Disordered" evidence="3">
    <location>
        <begin position="1181"/>
        <end position="1458"/>
    </location>
</feature>
<feature type="compositionally biased region" description="Low complexity" evidence="3">
    <location>
        <begin position="838"/>
        <end position="851"/>
    </location>
</feature>